<reference evidence="1 2" key="1">
    <citation type="journal article" date="2019" name="Nat. Ecol. Evol.">
        <title>Megaphylogeny resolves global patterns of mushroom evolution.</title>
        <authorList>
            <person name="Varga T."/>
            <person name="Krizsan K."/>
            <person name="Foldi C."/>
            <person name="Dima B."/>
            <person name="Sanchez-Garcia M."/>
            <person name="Sanchez-Ramirez S."/>
            <person name="Szollosi G.J."/>
            <person name="Szarkandi J.G."/>
            <person name="Papp V."/>
            <person name="Albert L."/>
            <person name="Andreopoulos W."/>
            <person name="Angelini C."/>
            <person name="Antonin V."/>
            <person name="Barry K.W."/>
            <person name="Bougher N.L."/>
            <person name="Buchanan P."/>
            <person name="Buyck B."/>
            <person name="Bense V."/>
            <person name="Catcheside P."/>
            <person name="Chovatia M."/>
            <person name="Cooper J."/>
            <person name="Damon W."/>
            <person name="Desjardin D."/>
            <person name="Finy P."/>
            <person name="Geml J."/>
            <person name="Haridas S."/>
            <person name="Hughes K."/>
            <person name="Justo A."/>
            <person name="Karasinski D."/>
            <person name="Kautmanova I."/>
            <person name="Kiss B."/>
            <person name="Kocsube S."/>
            <person name="Kotiranta H."/>
            <person name="LaButti K.M."/>
            <person name="Lechner B.E."/>
            <person name="Liimatainen K."/>
            <person name="Lipzen A."/>
            <person name="Lukacs Z."/>
            <person name="Mihaltcheva S."/>
            <person name="Morgado L.N."/>
            <person name="Niskanen T."/>
            <person name="Noordeloos M.E."/>
            <person name="Ohm R.A."/>
            <person name="Ortiz-Santana B."/>
            <person name="Ovrebo C."/>
            <person name="Racz N."/>
            <person name="Riley R."/>
            <person name="Savchenko A."/>
            <person name="Shiryaev A."/>
            <person name="Soop K."/>
            <person name="Spirin V."/>
            <person name="Szebenyi C."/>
            <person name="Tomsovsky M."/>
            <person name="Tulloss R.E."/>
            <person name="Uehling J."/>
            <person name="Grigoriev I.V."/>
            <person name="Vagvolgyi C."/>
            <person name="Papp T."/>
            <person name="Martin F.M."/>
            <person name="Miettinen O."/>
            <person name="Hibbett D.S."/>
            <person name="Nagy L.G."/>
        </authorList>
    </citation>
    <scope>NUCLEOTIDE SEQUENCE [LARGE SCALE GENOMIC DNA]</scope>
    <source>
        <strain evidence="1 2">OMC1185</strain>
    </source>
</reference>
<dbReference type="EMBL" id="ML213509">
    <property type="protein sequence ID" value="TFK52294.1"/>
    <property type="molecule type" value="Genomic_DNA"/>
</dbReference>
<dbReference type="STRING" id="5364.A0A5C3N3U2"/>
<accession>A0A5C3N3U2</accession>
<evidence type="ECO:0000313" key="2">
    <source>
        <dbReference type="Proteomes" id="UP000305948"/>
    </source>
</evidence>
<dbReference type="OrthoDB" id="2447803at2759"/>
<dbReference type="Proteomes" id="UP000305948">
    <property type="component" value="Unassembled WGS sequence"/>
</dbReference>
<sequence>MHRALTIPEVLHEIFTQFRVHSGYPNTVSVPARADLLRAALACRQFCEPALRVSWSELRSLRPLLQVLCEDEEAISLDVIPPSQWTRFLRYSSWVLELYVNDDDLQSLKFAYIYGNTPTANLPSETMFLLSPTIRDLSVTFPLLFRDPVVRTILDAVAIIKPNIIESLRIYCWDSPRETPTLLDCFTSLRHLTLDHDHDIMMTVEGAKEPAFQTIEFARLETLTGRVELLLIVSAKFVLNSLRSLNLTGPFPLLFETMAPTTLCFDYSGPLRWDNNNIESVAVHLSGIHTLSIRFVPRSEDMLLNLHGLQTLLKFCPSLQDLSLQINARLDGDTELPGMIYKCNLHSFTVVDGSLLDEDYARVALFLDCIFADIHELDIEEEEDYERWADVFHIMKFFQRARLEDGTSNPGDRTVKGTPSDTR</sequence>
<evidence type="ECO:0000313" key="1">
    <source>
        <dbReference type="EMBL" id="TFK52294.1"/>
    </source>
</evidence>
<gene>
    <name evidence="1" type="ORF">OE88DRAFT_1734312</name>
</gene>
<proteinExistence type="predicted"/>
<protein>
    <recommendedName>
        <fullName evidence="3">F-box domain-containing protein</fullName>
    </recommendedName>
</protein>
<keyword evidence="2" id="KW-1185">Reference proteome</keyword>
<evidence type="ECO:0008006" key="3">
    <source>
        <dbReference type="Google" id="ProtNLM"/>
    </source>
</evidence>
<dbReference type="AlphaFoldDB" id="A0A5C3N3U2"/>
<name>A0A5C3N3U2_9AGAM</name>
<organism evidence="1 2">
    <name type="scientific">Heliocybe sulcata</name>
    <dbReference type="NCBI Taxonomy" id="5364"/>
    <lineage>
        <taxon>Eukaryota</taxon>
        <taxon>Fungi</taxon>
        <taxon>Dikarya</taxon>
        <taxon>Basidiomycota</taxon>
        <taxon>Agaricomycotina</taxon>
        <taxon>Agaricomycetes</taxon>
        <taxon>Gloeophyllales</taxon>
        <taxon>Gloeophyllaceae</taxon>
        <taxon>Heliocybe</taxon>
    </lineage>
</organism>